<feature type="region of interest" description="Disordered" evidence="1">
    <location>
        <begin position="44"/>
        <end position="87"/>
    </location>
</feature>
<feature type="compositionally biased region" description="Basic residues" evidence="1">
    <location>
        <begin position="67"/>
        <end position="87"/>
    </location>
</feature>
<accession>D6AQK0</accession>
<dbReference type="AlphaFoldDB" id="D6AQK0"/>
<reference evidence="3" key="2">
    <citation type="submission" date="2008-12" db="EMBL/GenBank/DDBJ databases">
        <title>Annotation of Streptomyces roseosporus strain NRRL 15998.</title>
        <authorList>
            <consortium name="The Broad Institute Genome Sequencing Platform"/>
            <consortium name="Broad Institute Microbial Sequencing Center"/>
            <person name="Fischbach M."/>
            <person name="Ward D."/>
            <person name="Young S."/>
            <person name="Kodira C.D."/>
            <person name="Zeng Q."/>
            <person name="Koehrsen M."/>
            <person name="Godfrey P."/>
            <person name="Alvarado L."/>
            <person name="Berlin A.M."/>
            <person name="Borenstein D."/>
            <person name="Chen Z."/>
            <person name="Engels R."/>
            <person name="Freedman E."/>
            <person name="Gellesch M."/>
            <person name="Goldberg J."/>
            <person name="Griggs A."/>
            <person name="Gujja S."/>
            <person name="Heiman D.I."/>
            <person name="Hepburn T.A."/>
            <person name="Howarth C."/>
            <person name="Jen D."/>
            <person name="Larson L."/>
            <person name="Lewis B."/>
            <person name="Mehta T."/>
            <person name="Park D."/>
            <person name="Pearson M."/>
            <person name="Roberts A."/>
            <person name="Saif S."/>
            <person name="Shea T.D."/>
            <person name="Shenoy N."/>
            <person name="Sisk P."/>
            <person name="Stolte C."/>
            <person name="Sykes S.N."/>
            <person name="Walk T."/>
            <person name="White J."/>
            <person name="Yandava C."/>
            <person name="Straight P."/>
            <person name="Clardy J."/>
            <person name="Hung D."/>
            <person name="Kolter R."/>
            <person name="Mekalanos J."/>
            <person name="Walker S."/>
            <person name="Walsh C.T."/>
            <person name="Wieland B.L.C."/>
            <person name="Ilzarbe M."/>
            <person name="Galagan J."/>
            <person name="Nusbaum C."/>
            <person name="Birren B."/>
        </authorList>
    </citation>
    <scope>NUCLEOTIDE SEQUENCE [LARGE SCALE GENOMIC DNA]</scope>
    <source>
        <strain evidence="3">NRRL 15998</strain>
    </source>
</reference>
<organism evidence="2 3">
    <name type="scientific">Streptomyces filamentosus NRRL 15998</name>
    <dbReference type="NCBI Taxonomy" id="457431"/>
    <lineage>
        <taxon>Bacteria</taxon>
        <taxon>Bacillati</taxon>
        <taxon>Actinomycetota</taxon>
        <taxon>Actinomycetes</taxon>
        <taxon>Kitasatosporales</taxon>
        <taxon>Streptomycetaceae</taxon>
        <taxon>Streptomyces</taxon>
    </lineage>
</organism>
<evidence type="ECO:0000313" key="2">
    <source>
        <dbReference type="EMBL" id="EFE75784.2"/>
    </source>
</evidence>
<evidence type="ECO:0000313" key="3">
    <source>
        <dbReference type="Proteomes" id="UP000003986"/>
    </source>
</evidence>
<gene>
    <name evidence="2" type="ORF">SSGG_03150</name>
</gene>
<protein>
    <submittedName>
        <fullName evidence="2">Predicted protein</fullName>
    </submittedName>
</protein>
<dbReference type="EMBL" id="DS999644">
    <property type="protein sequence ID" value="EFE75784.2"/>
    <property type="molecule type" value="Genomic_DNA"/>
</dbReference>
<dbReference type="Proteomes" id="UP000003986">
    <property type="component" value="Unassembled WGS sequence"/>
</dbReference>
<proteinExistence type="predicted"/>
<sequence length="87" mass="10081">MCMKKINEPAGDTGFPVYQCRLPVSRRTNEYCTDLLSRRLKEDRLALATPAARTDRRDRARCASSRSAHRRHGRRQPGRRHHRAPLA</sequence>
<name>D6AQK0_STRFL</name>
<evidence type="ECO:0000256" key="1">
    <source>
        <dbReference type="SAM" id="MobiDB-lite"/>
    </source>
</evidence>
<reference evidence="3" key="1">
    <citation type="submission" date="2008-10" db="EMBL/GenBank/DDBJ databases">
        <authorList>
            <person name="Molnar K."/>
        </authorList>
    </citation>
    <scope>NUCLEOTIDE SEQUENCE [LARGE SCALE GENOMIC DNA]</scope>
    <source>
        <strain evidence="3">NRRL 15998</strain>
    </source>
</reference>